<organism evidence="3 4">
    <name type="scientific">Alicyclobacillus sacchari</name>
    <dbReference type="NCBI Taxonomy" id="392010"/>
    <lineage>
        <taxon>Bacteria</taxon>
        <taxon>Bacillati</taxon>
        <taxon>Bacillota</taxon>
        <taxon>Bacilli</taxon>
        <taxon>Bacillales</taxon>
        <taxon>Alicyclobacillaceae</taxon>
        <taxon>Alicyclobacillus</taxon>
    </lineage>
</organism>
<feature type="non-terminal residue" evidence="3">
    <location>
        <position position="1"/>
    </location>
</feature>
<evidence type="ECO:0000313" key="4">
    <source>
        <dbReference type="Proteomes" id="UP000294581"/>
    </source>
</evidence>
<protein>
    <submittedName>
        <fullName evidence="3">Uncharacterized protein</fullName>
    </submittedName>
</protein>
<gene>
    <name evidence="3" type="ORF">C7445_106172</name>
    <name evidence="2" type="ORF">C7445_1091</name>
    <name evidence="1" type="ORF">C7445_1111</name>
</gene>
<evidence type="ECO:0000313" key="3">
    <source>
        <dbReference type="EMBL" id="TDY46734.1"/>
    </source>
</evidence>
<evidence type="ECO:0000313" key="1">
    <source>
        <dbReference type="EMBL" id="TDY43355.1"/>
    </source>
</evidence>
<keyword evidence="4" id="KW-1185">Reference proteome</keyword>
<name>A0A4R8LQ74_9BACL</name>
<dbReference type="Proteomes" id="UP000294581">
    <property type="component" value="Unassembled WGS sequence"/>
</dbReference>
<comment type="caution">
    <text evidence="3">The sequence shown here is derived from an EMBL/GenBank/DDBJ whole genome shotgun (WGS) entry which is preliminary data.</text>
</comment>
<accession>A0A4R8LQ74</accession>
<evidence type="ECO:0000313" key="2">
    <source>
        <dbReference type="EMBL" id="TDY44504.1"/>
    </source>
</evidence>
<dbReference type="AlphaFoldDB" id="A0A4R8LQ74"/>
<reference evidence="3 4" key="1">
    <citation type="submission" date="2019-03" db="EMBL/GenBank/DDBJ databases">
        <title>Genomic Encyclopedia of Type Strains, Phase IV (KMG-IV): sequencing the most valuable type-strain genomes for metagenomic binning, comparative biology and taxonomic classification.</title>
        <authorList>
            <person name="Goeker M."/>
        </authorList>
    </citation>
    <scope>NUCLEOTIDE SEQUENCE [LARGE SCALE GENOMIC DNA]</scope>
    <source>
        <strain evidence="3 4">DSM 17974</strain>
    </source>
</reference>
<proteinExistence type="predicted"/>
<sequence length="38" mass="4447">RGPWFMAKNLNNAMDKAYFEALGLKSLQERYLQLRSVS</sequence>
<dbReference type="EMBL" id="SORF01000006">
    <property type="protein sequence ID" value="TDY46734.1"/>
    <property type="molecule type" value="Genomic_DNA"/>
</dbReference>
<dbReference type="EMBL" id="SORF01000009">
    <property type="protein sequence ID" value="TDY44504.1"/>
    <property type="molecule type" value="Genomic_DNA"/>
</dbReference>
<dbReference type="EMBL" id="SORF01000011">
    <property type="protein sequence ID" value="TDY43355.1"/>
    <property type="molecule type" value="Genomic_DNA"/>
</dbReference>